<keyword evidence="7" id="KW-1185">Reference proteome</keyword>
<evidence type="ECO:0000313" key="6">
    <source>
        <dbReference type="EMBL" id="MFC3700742.1"/>
    </source>
</evidence>
<dbReference type="InterPro" id="IPR005119">
    <property type="entry name" value="LysR_subst-bd"/>
</dbReference>
<dbReference type="SUPFAM" id="SSF53850">
    <property type="entry name" value="Periplasmic binding protein-like II"/>
    <property type="match status" value="1"/>
</dbReference>
<dbReference type="PANTHER" id="PTHR30579">
    <property type="entry name" value="TRANSCRIPTIONAL REGULATOR"/>
    <property type="match status" value="1"/>
</dbReference>
<evidence type="ECO:0000256" key="2">
    <source>
        <dbReference type="ARBA" id="ARBA00023015"/>
    </source>
</evidence>
<protein>
    <submittedName>
        <fullName evidence="6">LysR family transcriptional regulator ArgP</fullName>
    </submittedName>
</protein>
<dbReference type="Gene3D" id="3.40.190.290">
    <property type="match status" value="1"/>
</dbReference>
<dbReference type="PRINTS" id="PR00039">
    <property type="entry name" value="HTHLYSR"/>
</dbReference>
<comment type="caution">
    <text evidence="6">The sequence shown here is derived from an EMBL/GenBank/DDBJ whole genome shotgun (WGS) entry which is preliminary data.</text>
</comment>
<dbReference type="InterPro" id="IPR036390">
    <property type="entry name" value="WH_DNA-bd_sf"/>
</dbReference>
<dbReference type="PANTHER" id="PTHR30579:SF2">
    <property type="entry name" value="HTH-TYPE TRANSCRIPTIONAL REGULATOR ARGP"/>
    <property type="match status" value="1"/>
</dbReference>
<dbReference type="Pfam" id="PF00126">
    <property type="entry name" value="HTH_1"/>
    <property type="match status" value="1"/>
</dbReference>
<comment type="similarity">
    <text evidence="1">Belongs to the LysR transcriptional regulatory family.</text>
</comment>
<keyword evidence="3" id="KW-0238">DNA-binding</keyword>
<dbReference type="NCBIfam" id="TIGR03298">
    <property type="entry name" value="argP"/>
    <property type="match status" value="1"/>
</dbReference>
<evidence type="ECO:0000313" key="7">
    <source>
        <dbReference type="Proteomes" id="UP001595710"/>
    </source>
</evidence>
<evidence type="ECO:0000256" key="1">
    <source>
        <dbReference type="ARBA" id="ARBA00009437"/>
    </source>
</evidence>
<dbReference type="EMBL" id="JBHRYN010000006">
    <property type="protein sequence ID" value="MFC3700742.1"/>
    <property type="molecule type" value="Genomic_DNA"/>
</dbReference>
<evidence type="ECO:0000256" key="4">
    <source>
        <dbReference type="ARBA" id="ARBA00023163"/>
    </source>
</evidence>
<dbReference type="InterPro" id="IPR036388">
    <property type="entry name" value="WH-like_DNA-bd_sf"/>
</dbReference>
<evidence type="ECO:0000256" key="3">
    <source>
        <dbReference type="ARBA" id="ARBA00023125"/>
    </source>
</evidence>
<dbReference type="Pfam" id="PF03466">
    <property type="entry name" value="LysR_substrate"/>
    <property type="match status" value="1"/>
</dbReference>
<keyword evidence="2" id="KW-0805">Transcription regulation</keyword>
<reference evidence="7" key="1">
    <citation type="journal article" date="2019" name="Int. J. Syst. Evol. Microbiol.">
        <title>The Global Catalogue of Microorganisms (GCM) 10K type strain sequencing project: providing services to taxonomists for standard genome sequencing and annotation.</title>
        <authorList>
            <consortium name="The Broad Institute Genomics Platform"/>
            <consortium name="The Broad Institute Genome Sequencing Center for Infectious Disease"/>
            <person name="Wu L."/>
            <person name="Ma J."/>
        </authorList>
    </citation>
    <scope>NUCLEOTIDE SEQUENCE [LARGE SCALE GENOMIC DNA]</scope>
    <source>
        <strain evidence="7">CECT 8288</strain>
    </source>
</reference>
<dbReference type="Gene3D" id="1.10.10.10">
    <property type="entry name" value="Winged helix-like DNA-binding domain superfamily/Winged helix DNA-binding domain"/>
    <property type="match status" value="1"/>
</dbReference>
<feature type="domain" description="HTH lysR-type" evidence="5">
    <location>
        <begin position="2"/>
        <end position="58"/>
    </location>
</feature>
<dbReference type="InterPro" id="IPR017685">
    <property type="entry name" value="ArgP"/>
</dbReference>
<accession>A0ABV7WNS1</accession>
<keyword evidence="4" id="KW-0804">Transcription</keyword>
<gene>
    <name evidence="6" type="ORF">ACFOND_03740</name>
</gene>
<dbReference type="SUPFAM" id="SSF46785">
    <property type="entry name" value="Winged helix' DNA-binding domain"/>
    <property type="match status" value="1"/>
</dbReference>
<organism evidence="6 7">
    <name type="scientific">Reinekea marina</name>
    <dbReference type="NCBI Taxonomy" id="1310421"/>
    <lineage>
        <taxon>Bacteria</taxon>
        <taxon>Pseudomonadati</taxon>
        <taxon>Pseudomonadota</taxon>
        <taxon>Gammaproteobacteria</taxon>
        <taxon>Oceanospirillales</taxon>
        <taxon>Saccharospirillaceae</taxon>
        <taxon>Reinekea</taxon>
    </lineage>
</organism>
<name>A0ABV7WNS1_9GAMM</name>
<dbReference type="RefSeq" id="WP_290281067.1">
    <property type="nucleotide sequence ID" value="NZ_JAUFQI010000001.1"/>
</dbReference>
<dbReference type="InterPro" id="IPR050176">
    <property type="entry name" value="LTTR"/>
</dbReference>
<proteinExistence type="inferred from homology"/>
<dbReference type="InterPro" id="IPR000847">
    <property type="entry name" value="LysR_HTH_N"/>
</dbReference>
<sequence>MMDYKALHALAAVVRCGGFEPAAKDLCVTQSAVSQRVKGLENRLGQPVLIRQTPPIATELGQKLISHLHRVEHLEKDLTLANPQVDRVHARIAINADSMATWFPEAIGKITDEMDVDIVIADQDKGIELMRRGEVLACLCSEDTAINGARVDRLGVVRYRAYASPDFLLRYKILDQPDKLHLAPCLQFNEDDKLQHQFLNMLGMPDPLNPIRCPSSEGFVQMAANGCGFGMIPEMQAAIGVASGSLIDLAPTSPIDIPLYWHTWRSGGSAMKRLRASVIKSAHRWLRQDR</sequence>
<evidence type="ECO:0000259" key="5">
    <source>
        <dbReference type="PROSITE" id="PS50931"/>
    </source>
</evidence>
<dbReference type="PROSITE" id="PS50931">
    <property type="entry name" value="HTH_LYSR"/>
    <property type="match status" value="1"/>
</dbReference>
<dbReference type="NCBIfam" id="NF002964">
    <property type="entry name" value="PRK03635.1"/>
    <property type="match status" value="1"/>
</dbReference>
<dbReference type="Proteomes" id="UP001595710">
    <property type="component" value="Unassembled WGS sequence"/>
</dbReference>